<protein>
    <submittedName>
        <fullName evidence="2">Uncharacterized protein</fullName>
    </submittedName>
</protein>
<dbReference type="EMBL" id="JAULSX010000005">
    <property type="protein sequence ID" value="KAK3490799.1"/>
    <property type="molecule type" value="Genomic_DNA"/>
</dbReference>
<dbReference type="AlphaFoldDB" id="A0AAJ0MQE5"/>
<keyword evidence="3" id="KW-1185">Reference proteome</keyword>
<dbReference type="RefSeq" id="XP_062691982.1">
    <property type="nucleotide sequence ID" value="XM_062839020.1"/>
</dbReference>
<evidence type="ECO:0000256" key="1">
    <source>
        <dbReference type="SAM" id="MobiDB-lite"/>
    </source>
</evidence>
<feature type="region of interest" description="Disordered" evidence="1">
    <location>
        <begin position="1"/>
        <end position="20"/>
    </location>
</feature>
<evidence type="ECO:0000313" key="2">
    <source>
        <dbReference type="EMBL" id="KAK3490799.1"/>
    </source>
</evidence>
<organism evidence="2 3">
    <name type="scientific">Neurospora hispaniola</name>
    <dbReference type="NCBI Taxonomy" id="588809"/>
    <lineage>
        <taxon>Eukaryota</taxon>
        <taxon>Fungi</taxon>
        <taxon>Dikarya</taxon>
        <taxon>Ascomycota</taxon>
        <taxon>Pezizomycotina</taxon>
        <taxon>Sordariomycetes</taxon>
        <taxon>Sordariomycetidae</taxon>
        <taxon>Sordariales</taxon>
        <taxon>Sordariaceae</taxon>
        <taxon>Neurospora</taxon>
    </lineage>
</organism>
<name>A0AAJ0MQE5_9PEZI</name>
<feature type="region of interest" description="Disordered" evidence="1">
    <location>
        <begin position="73"/>
        <end position="98"/>
    </location>
</feature>
<proteinExistence type="predicted"/>
<gene>
    <name evidence="2" type="ORF">B0T23DRAFT_405593</name>
</gene>
<evidence type="ECO:0000313" key="3">
    <source>
        <dbReference type="Proteomes" id="UP001285908"/>
    </source>
</evidence>
<reference evidence="2 3" key="1">
    <citation type="journal article" date="2023" name="Mol. Phylogenet. Evol.">
        <title>Genome-scale phylogeny and comparative genomics of the fungal order Sordariales.</title>
        <authorList>
            <person name="Hensen N."/>
            <person name="Bonometti L."/>
            <person name="Westerberg I."/>
            <person name="Brannstrom I.O."/>
            <person name="Guillou S."/>
            <person name="Cros-Aarteil S."/>
            <person name="Calhoun S."/>
            <person name="Haridas S."/>
            <person name="Kuo A."/>
            <person name="Mondo S."/>
            <person name="Pangilinan J."/>
            <person name="Riley R."/>
            <person name="LaButti K."/>
            <person name="Andreopoulos B."/>
            <person name="Lipzen A."/>
            <person name="Chen C."/>
            <person name="Yan M."/>
            <person name="Daum C."/>
            <person name="Ng V."/>
            <person name="Clum A."/>
            <person name="Steindorff A."/>
            <person name="Ohm R.A."/>
            <person name="Martin F."/>
            <person name="Silar P."/>
            <person name="Natvig D.O."/>
            <person name="Lalanne C."/>
            <person name="Gautier V."/>
            <person name="Ament-Velasquez S.L."/>
            <person name="Kruys A."/>
            <person name="Hutchinson M.I."/>
            <person name="Powell A.J."/>
            <person name="Barry K."/>
            <person name="Miller A.N."/>
            <person name="Grigoriev I.V."/>
            <person name="Debuchy R."/>
            <person name="Gladieux P."/>
            <person name="Hiltunen Thoren M."/>
            <person name="Johannesson H."/>
        </authorList>
    </citation>
    <scope>NUCLEOTIDE SEQUENCE [LARGE SCALE GENOMIC DNA]</scope>
    <source>
        <strain evidence="2 3">FGSC 10403</strain>
    </source>
</reference>
<comment type="caution">
    <text evidence="2">The sequence shown here is derived from an EMBL/GenBank/DDBJ whole genome shotgun (WGS) entry which is preliminary data.</text>
</comment>
<accession>A0AAJ0MQE5</accession>
<feature type="compositionally biased region" description="Basic and acidic residues" evidence="1">
    <location>
        <begin position="73"/>
        <end position="82"/>
    </location>
</feature>
<dbReference type="GeneID" id="87876642"/>
<sequence>MAPQTQGKYGDANHLANPQNPCLKASIANTEQENKAIAAHASGIKPRPCPWEHHGIAGTYGRPSYAVKPEIYGKQDFKRPHEPPLASSSCPPPPQPFRHGLRLQTMQAGHHYAMLPYCTWHIEQDASIRLPRLDWGTCRCPDQGDSQPLRASLFVSVQTAGPP</sequence>
<dbReference type="Proteomes" id="UP001285908">
    <property type="component" value="Unassembled WGS sequence"/>
</dbReference>